<evidence type="ECO:0000256" key="1">
    <source>
        <dbReference type="SAM" id="Phobius"/>
    </source>
</evidence>
<dbReference type="EMBL" id="JARBHB010000004">
    <property type="protein sequence ID" value="KAJ8886520.1"/>
    <property type="molecule type" value="Genomic_DNA"/>
</dbReference>
<evidence type="ECO:0000313" key="2">
    <source>
        <dbReference type="EMBL" id="KAJ8886520.1"/>
    </source>
</evidence>
<proteinExistence type="predicted"/>
<keyword evidence="1" id="KW-0472">Membrane</keyword>
<keyword evidence="1" id="KW-0812">Transmembrane</keyword>
<protein>
    <submittedName>
        <fullName evidence="2">Uncharacterized protein</fullName>
    </submittedName>
</protein>
<feature type="transmembrane region" description="Helical" evidence="1">
    <location>
        <begin position="15"/>
        <end position="40"/>
    </location>
</feature>
<accession>A0ABQ9HQG1</accession>
<name>A0ABQ9HQG1_9NEOP</name>
<comment type="caution">
    <text evidence="2">The sequence shown here is derived from an EMBL/GenBank/DDBJ whole genome shotgun (WGS) entry which is preliminary data.</text>
</comment>
<keyword evidence="1" id="KW-1133">Transmembrane helix</keyword>
<organism evidence="2 3">
    <name type="scientific">Dryococelus australis</name>
    <dbReference type="NCBI Taxonomy" id="614101"/>
    <lineage>
        <taxon>Eukaryota</taxon>
        <taxon>Metazoa</taxon>
        <taxon>Ecdysozoa</taxon>
        <taxon>Arthropoda</taxon>
        <taxon>Hexapoda</taxon>
        <taxon>Insecta</taxon>
        <taxon>Pterygota</taxon>
        <taxon>Neoptera</taxon>
        <taxon>Polyneoptera</taxon>
        <taxon>Phasmatodea</taxon>
        <taxon>Verophasmatodea</taxon>
        <taxon>Anareolatae</taxon>
        <taxon>Phasmatidae</taxon>
        <taxon>Eurycanthinae</taxon>
        <taxon>Dryococelus</taxon>
    </lineage>
</organism>
<gene>
    <name evidence="2" type="ORF">PR048_012731</name>
</gene>
<reference evidence="2 3" key="1">
    <citation type="submission" date="2023-02" db="EMBL/GenBank/DDBJ databases">
        <title>LHISI_Scaffold_Assembly.</title>
        <authorList>
            <person name="Stuart O.P."/>
            <person name="Cleave R."/>
            <person name="Magrath M.J.L."/>
            <person name="Mikheyev A.S."/>
        </authorList>
    </citation>
    <scope>NUCLEOTIDE SEQUENCE [LARGE SCALE GENOMIC DNA]</scope>
    <source>
        <strain evidence="2">Daus_M_001</strain>
        <tissue evidence="2">Leg muscle</tissue>
    </source>
</reference>
<dbReference type="Proteomes" id="UP001159363">
    <property type="component" value="Chromosome X"/>
</dbReference>
<sequence>MCCVNYFQRWQKEGLLFVSVMSGISFVSALFGTGFSTWIISAKCYERLRGPNPTGIFNIQEKETNLFSVADGGTIRSRGLVVVMINIDRISWKVGLLIISGLSHEMILGRTQGTVDRRKKYLSFVCVLREKVKLEGRGIFAQRFAVKSLEYQKGKDIITSEFGHCTFYPIKLKLVDVSLKDNLKELMEKGVVEASTSLYVSLLFLTPKKDTRKILNDLQIAQNR</sequence>
<keyword evidence="3" id="KW-1185">Reference proteome</keyword>
<evidence type="ECO:0000313" key="3">
    <source>
        <dbReference type="Proteomes" id="UP001159363"/>
    </source>
</evidence>